<feature type="domain" description="Diacylglycerol kinase accessory" evidence="6">
    <location>
        <begin position="121"/>
        <end position="240"/>
    </location>
</feature>
<dbReference type="InterPro" id="IPR016064">
    <property type="entry name" value="NAD/diacylglycerol_kinase_sf"/>
</dbReference>
<evidence type="ECO:0000313" key="7">
    <source>
        <dbReference type="EMBL" id="PWA98363.1"/>
    </source>
</evidence>
<feature type="compositionally biased region" description="Basic and acidic residues" evidence="5">
    <location>
        <begin position="60"/>
        <end position="71"/>
    </location>
</feature>
<reference evidence="7 8" key="1">
    <citation type="journal article" date="2018" name="Mol. Plant">
        <title>The genome of Artemisia annua provides insight into the evolution of Asteraceae family and artemisinin biosynthesis.</title>
        <authorList>
            <person name="Shen Q."/>
            <person name="Zhang L."/>
            <person name="Liao Z."/>
            <person name="Wang S."/>
            <person name="Yan T."/>
            <person name="Shi P."/>
            <person name="Liu M."/>
            <person name="Fu X."/>
            <person name="Pan Q."/>
            <person name="Wang Y."/>
            <person name="Lv Z."/>
            <person name="Lu X."/>
            <person name="Zhang F."/>
            <person name="Jiang W."/>
            <person name="Ma Y."/>
            <person name="Chen M."/>
            <person name="Hao X."/>
            <person name="Li L."/>
            <person name="Tang Y."/>
            <person name="Lv G."/>
            <person name="Zhou Y."/>
            <person name="Sun X."/>
            <person name="Brodelius P.E."/>
            <person name="Rose J.K.C."/>
            <person name="Tang K."/>
        </authorList>
    </citation>
    <scope>NUCLEOTIDE SEQUENCE [LARGE SCALE GENOMIC DNA]</scope>
    <source>
        <strain evidence="8">cv. Huhao1</strain>
        <tissue evidence="7">Leaf</tissue>
    </source>
</reference>
<organism evidence="7 8">
    <name type="scientific">Artemisia annua</name>
    <name type="common">Sweet wormwood</name>
    <dbReference type="NCBI Taxonomy" id="35608"/>
    <lineage>
        <taxon>Eukaryota</taxon>
        <taxon>Viridiplantae</taxon>
        <taxon>Streptophyta</taxon>
        <taxon>Embryophyta</taxon>
        <taxon>Tracheophyta</taxon>
        <taxon>Spermatophyta</taxon>
        <taxon>Magnoliopsida</taxon>
        <taxon>eudicotyledons</taxon>
        <taxon>Gunneridae</taxon>
        <taxon>Pentapetalae</taxon>
        <taxon>asterids</taxon>
        <taxon>campanulids</taxon>
        <taxon>Asterales</taxon>
        <taxon>Asteraceae</taxon>
        <taxon>Asteroideae</taxon>
        <taxon>Anthemideae</taxon>
        <taxon>Artemisiinae</taxon>
        <taxon>Artemisia</taxon>
    </lineage>
</organism>
<keyword evidence="1" id="KW-0808">Transferase</keyword>
<keyword evidence="4" id="KW-0067">ATP-binding</keyword>
<proteinExistence type="predicted"/>
<sequence length="446" mass="51681">MTTHAIKETSRKILYARRNKKTAVEAAGYQKMEEKEKELSGTKANDDKDVNTKCYEECHRSMKEERRDRKSGFASRPLPQYKNNKNGWISASEEKKEEDEDSNIGFVDTLFCQPNIHHHAGVGRDAKVALDIHNLREENREKFYNQFMNKMLYAREGARSMMDRTLADYPWQDTEGVLIANIGSYMGGVALWQNENQNNDNFDPQSMHDKRLEVVSISVTWHLGKLQLLAPFPVQIDREPWLQSPCTLTISHHGHVKNRMKLTKYSEGHQMHAKQPVFGKVGHALELQKIISEHNINMHVNMHVKSQNIIKQDAKPASGKKDQVLQLQKVIFEHITSMQVQTQNIIRGPAIETYSSHVLFIVVEMGNTNFVVELLRQYPDLMWKFSHEFFCRFGCNCPLSFHHQIRFMLLKKNSNLSSAYQEAILGMVSHWENKVKRSSCKFLAKH</sequence>
<evidence type="ECO:0000259" key="6">
    <source>
        <dbReference type="SMART" id="SM00045"/>
    </source>
</evidence>
<feature type="region of interest" description="Disordered" evidence="5">
    <location>
        <begin position="23"/>
        <end position="46"/>
    </location>
</feature>
<evidence type="ECO:0000313" key="8">
    <source>
        <dbReference type="Proteomes" id="UP000245207"/>
    </source>
</evidence>
<dbReference type="Proteomes" id="UP000245207">
    <property type="component" value="Unassembled WGS sequence"/>
</dbReference>
<dbReference type="GO" id="GO:0016020">
    <property type="term" value="C:membrane"/>
    <property type="evidence" value="ECO:0007669"/>
    <property type="project" value="TreeGrafter"/>
</dbReference>
<dbReference type="GO" id="GO:0004143">
    <property type="term" value="F:ATP-dependent diacylglycerol kinase activity"/>
    <property type="evidence" value="ECO:0007669"/>
    <property type="project" value="InterPro"/>
</dbReference>
<feature type="region of interest" description="Disordered" evidence="5">
    <location>
        <begin position="60"/>
        <end position="100"/>
    </location>
</feature>
<feature type="compositionally biased region" description="Basic and acidic residues" evidence="5">
    <location>
        <begin position="31"/>
        <end position="46"/>
    </location>
</feature>
<dbReference type="GO" id="GO:0007200">
    <property type="term" value="P:phospholipase C-activating G protein-coupled receptor signaling pathway"/>
    <property type="evidence" value="ECO:0007669"/>
    <property type="project" value="InterPro"/>
</dbReference>
<dbReference type="PANTHER" id="PTHR11255">
    <property type="entry name" value="DIACYLGLYCEROL KINASE"/>
    <property type="match status" value="1"/>
</dbReference>
<keyword evidence="8" id="KW-1185">Reference proteome</keyword>
<evidence type="ECO:0000256" key="5">
    <source>
        <dbReference type="SAM" id="MobiDB-lite"/>
    </source>
</evidence>
<evidence type="ECO:0000256" key="3">
    <source>
        <dbReference type="ARBA" id="ARBA00022777"/>
    </source>
</evidence>
<dbReference type="InterPro" id="IPR000756">
    <property type="entry name" value="Diacylglycerol_kin_accessory"/>
</dbReference>
<comment type="caution">
    <text evidence="7">The sequence shown here is derived from an EMBL/GenBank/DDBJ whole genome shotgun (WGS) entry which is preliminary data.</text>
</comment>
<protein>
    <submittedName>
        <fullName evidence="7">ATP-NAD kinase-like domain-containing protein</fullName>
    </submittedName>
</protein>
<evidence type="ECO:0000256" key="4">
    <source>
        <dbReference type="ARBA" id="ARBA00022840"/>
    </source>
</evidence>
<dbReference type="GO" id="GO:0005524">
    <property type="term" value="F:ATP binding"/>
    <property type="evidence" value="ECO:0007669"/>
    <property type="project" value="UniProtKB-KW"/>
</dbReference>
<dbReference type="OrthoDB" id="1611471at2759"/>
<dbReference type="STRING" id="35608.A0A2U1QK41"/>
<dbReference type="PANTHER" id="PTHR11255:SF103">
    <property type="entry name" value="DIACYLGLYCEROL KINASE"/>
    <property type="match status" value="1"/>
</dbReference>
<dbReference type="SUPFAM" id="SSF111331">
    <property type="entry name" value="NAD kinase/diacylglycerol kinase-like"/>
    <property type="match status" value="1"/>
</dbReference>
<accession>A0A2U1QK41</accession>
<gene>
    <name evidence="7" type="ORF">CTI12_AA020000</name>
</gene>
<dbReference type="AlphaFoldDB" id="A0A2U1QK41"/>
<dbReference type="Pfam" id="PF00609">
    <property type="entry name" value="DAGK_acc"/>
    <property type="match status" value="1"/>
</dbReference>
<evidence type="ECO:0000256" key="2">
    <source>
        <dbReference type="ARBA" id="ARBA00022741"/>
    </source>
</evidence>
<keyword evidence="3 7" id="KW-0418">Kinase</keyword>
<dbReference type="InterPro" id="IPR037607">
    <property type="entry name" value="DGK"/>
</dbReference>
<dbReference type="EMBL" id="PKPP01000070">
    <property type="protein sequence ID" value="PWA98363.1"/>
    <property type="molecule type" value="Genomic_DNA"/>
</dbReference>
<evidence type="ECO:0000256" key="1">
    <source>
        <dbReference type="ARBA" id="ARBA00022679"/>
    </source>
</evidence>
<dbReference type="SMART" id="SM00045">
    <property type="entry name" value="DAGKa"/>
    <property type="match status" value="1"/>
</dbReference>
<name>A0A2U1QK41_ARTAN</name>
<keyword evidence="2" id="KW-0547">Nucleotide-binding</keyword>